<evidence type="ECO:0008006" key="4">
    <source>
        <dbReference type="Google" id="ProtNLM"/>
    </source>
</evidence>
<dbReference type="EMBL" id="BAAAPF010000001">
    <property type="protein sequence ID" value="GAA2106599.1"/>
    <property type="molecule type" value="Genomic_DNA"/>
</dbReference>
<name>A0ABN2X9U6_9ACTN</name>
<reference evidence="2 3" key="1">
    <citation type="journal article" date="2019" name="Int. J. Syst. Evol. Microbiol.">
        <title>The Global Catalogue of Microorganisms (GCM) 10K type strain sequencing project: providing services to taxonomists for standard genome sequencing and annotation.</title>
        <authorList>
            <consortium name="The Broad Institute Genomics Platform"/>
            <consortium name="The Broad Institute Genome Sequencing Center for Infectious Disease"/>
            <person name="Wu L."/>
            <person name="Ma J."/>
        </authorList>
    </citation>
    <scope>NUCLEOTIDE SEQUENCE [LARGE SCALE GENOMIC DNA]</scope>
    <source>
        <strain evidence="2 3">JCM 15481</strain>
    </source>
</reference>
<evidence type="ECO:0000313" key="3">
    <source>
        <dbReference type="Proteomes" id="UP001500443"/>
    </source>
</evidence>
<keyword evidence="3" id="KW-1185">Reference proteome</keyword>
<keyword evidence="1" id="KW-0812">Transmembrane</keyword>
<proteinExistence type="predicted"/>
<keyword evidence="1" id="KW-0472">Membrane</keyword>
<feature type="transmembrane region" description="Helical" evidence="1">
    <location>
        <begin position="144"/>
        <end position="164"/>
    </location>
</feature>
<organism evidence="2 3">
    <name type="scientific">Streptomyces synnematoformans</name>
    <dbReference type="NCBI Taxonomy" id="415721"/>
    <lineage>
        <taxon>Bacteria</taxon>
        <taxon>Bacillati</taxon>
        <taxon>Actinomycetota</taxon>
        <taxon>Actinomycetes</taxon>
        <taxon>Kitasatosporales</taxon>
        <taxon>Streptomycetaceae</taxon>
        <taxon>Streptomyces</taxon>
    </lineage>
</organism>
<feature type="transmembrane region" description="Helical" evidence="1">
    <location>
        <begin position="117"/>
        <end position="138"/>
    </location>
</feature>
<dbReference type="Proteomes" id="UP001500443">
    <property type="component" value="Unassembled WGS sequence"/>
</dbReference>
<keyword evidence="1" id="KW-1133">Transmembrane helix</keyword>
<evidence type="ECO:0000313" key="2">
    <source>
        <dbReference type="EMBL" id="GAA2106599.1"/>
    </source>
</evidence>
<protein>
    <recommendedName>
        <fullName evidence="4">DUF2812 domain-containing protein</fullName>
    </recommendedName>
</protein>
<gene>
    <name evidence="2" type="ORF">GCM10009802_01080</name>
</gene>
<accession>A0ABN2X9U6</accession>
<dbReference type="RefSeq" id="WP_344286646.1">
    <property type="nucleotide sequence ID" value="NZ_BAAAPF010000001.1"/>
</dbReference>
<sequence length="203" mass="22908">MDEHSIIRSFDGRETSDVSFSGFNFGNVWQIIEIAYEFGYQLTGVSHRRTSIRFSFRRDDSGIARARASWAHGYYRVHGTWARPVPSVRLTPSLGARIDHRQAAHARYDLAFARDRGWVLQIAGVLAALLAVACWRFREEVAILLPLLGVGGVLVVGVALTPFVTLKRHQRLERTVEMYELQQAVERGFMPPPPSPDVGECKE</sequence>
<evidence type="ECO:0000256" key="1">
    <source>
        <dbReference type="SAM" id="Phobius"/>
    </source>
</evidence>
<comment type="caution">
    <text evidence="2">The sequence shown here is derived from an EMBL/GenBank/DDBJ whole genome shotgun (WGS) entry which is preliminary data.</text>
</comment>